<dbReference type="Proteomes" id="UP001188597">
    <property type="component" value="Unassembled WGS sequence"/>
</dbReference>
<comment type="caution">
    <text evidence="3">The sequence shown here is derived from an EMBL/GenBank/DDBJ whole genome shotgun (WGS) entry which is preliminary data.</text>
</comment>
<dbReference type="EMBL" id="JAVXUP010000476">
    <property type="protein sequence ID" value="KAK3027031.1"/>
    <property type="molecule type" value="Genomic_DNA"/>
</dbReference>
<dbReference type="PANTHER" id="PTHR35469">
    <property type="entry name" value="TRANSMEMBRANE PROTEIN"/>
    <property type="match status" value="1"/>
</dbReference>
<evidence type="ECO:0000313" key="4">
    <source>
        <dbReference type="Proteomes" id="UP001188597"/>
    </source>
</evidence>
<feature type="compositionally biased region" description="Polar residues" evidence="1">
    <location>
        <begin position="50"/>
        <end position="60"/>
    </location>
</feature>
<feature type="compositionally biased region" description="Low complexity" evidence="1">
    <location>
        <begin position="35"/>
        <end position="49"/>
    </location>
</feature>
<evidence type="ECO:0000256" key="2">
    <source>
        <dbReference type="SAM" id="Phobius"/>
    </source>
</evidence>
<accession>A0AA89BBW2</accession>
<name>A0AA89BBW2_9ASTE</name>
<reference evidence="3" key="1">
    <citation type="submission" date="2022-12" db="EMBL/GenBank/DDBJ databases">
        <title>Draft genome assemblies for two species of Escallonia (Escalloniales).</title>
        <authorList>
            <person name="Chanderbali A."/>
            <person name="Dervinis C."/>
            <person name="Anghel I."/>
            <person name="Soltis D."/>
            <person name="Soltis P."/>
            <person name="Zapata F."/>
        </authorList>
    </citation>
    <scope>NUCLEOTIDE SEQUENCE</scope>
    <source>
        <strain evidence="3">UCBG64.0493</strain>
        <tissue evidence="3">Leaf</tissue>
    </source>
</reference>
<feature type="region of interest" description="Disordered" evidence="1">
    <location>
        <begin position="122"/>
        <end position="145"/>
    </location>
</feature>
<sequence length="370" mass="40619">MATAGSSRDARRRRIMERGSDRLALITGRIQTLPSSSTSSESLHSNTASCPPSISQHQNLPSDVSDQLAADYDFGPVSGQLNNLDVGRRIEPSLHKCETRIEASRAPPLELDSKLQPAQVSSALPSSSLSTTDTEHRSEPQAQHRKFFTPNQISSAIASSERTRTYFSVADAVLVVLSFAGFPILGSHTIKRIMFFRPLYLLLLTNISIVLSRLLLGKERRVVKSEKEAVSDTSLGGYGLADQLGKALELGLVLQNVIGAVFMDFSVYAVVLVCGLSLKQKELEERNLEKKGAKQLELRERSKGEGSEGSYFKLLCDKENLTIWAWIFFMFSMFTQFCNKGANISSNPLIVKTPALAAIASPSYSSRRDA</sequence>
<feature type="transmembrane region" description="Helical" evidence="2">
    <location>
        <begin position="166"/>
        <end position="186"/>
    </location>
</feature>
<keyword evidence="4" id="KW-1185">Reference proteome</keyword>
<keyword evidence="2" id="KW-0812">Transmembrane</keyword>
<feature type="transmembrane region" description="Helical" evidence="2">
    <location>
        <begin position="257"/>
        <end position="278"/>
    </location>
</feature>
<dbReference type="AlphaFoldDB" id="A0AA89BBW2"/>
<organism evidence="3 4">
    <name type="scientific">Escallonia herrerae</name>
    <dbReference type="NCBI Taxonomy" id="1293975"/>
    <lineage>
        <taxon>Eukaryota</taxon>
        <taxon>Viridiplantae</taxon>
        <taxon>Streptophyta</taxon>
        <taxon>Embryophyta</taxon>
        <taxon>Tracheophyta</taxon>
        <taxon>Spermatophyta</taxon>
        <taxon>Magnoliopsida</taxon>
        <taxon>eudicotyledons</taxon>
        <taxon>Gunneridae</taxon>
        <taxon>Pentapetalae</taxon>
        <taxon>asterids</taxon>
        <taxon>campanulids</taxon>
        <taxon>Escalloniales</taxon>
        <taxon>Escalloniaceae</taxon>
        <taxon>Escallonia</taxon>
    </lineage>
</organism>
<dbReference type="PANTHER" id="PTHR35469:SF4">
    <property type="entry name" value="TRANSMEMBRANE PROTEIN"/>
    <property type="match status" value="1"/>
</dbReference>
<keyword evidence="2" id="KW-0472">Membrane</keyword>
<evidence type="ECO:0000256" key="1">
    <source>
        <dbReference type="SAM" id="MobiDB-lite"/>
    </source>
</evidence>
<proteinExistence type="predicted"/>
<keyword evidence="2" id="KW-1133">Transmembrane helix</keyword>
<evidence type="ECO:0000313" key="3">
    <source>
        <dbReference type="EMBL" id="KAK3027031.1"/>
    </source>
</evidence>
<feature type="region of interest" description="Disordered" evidence="1">
    <location>
        <begin position="32"/>
        <end position="60"/>
    </location>
</feature>
<protein>
    <submittedName>
        <fullName evidence="3">Uncharacterized protein</fullName>
    </submittedName>
</protein>
<gene>
    <name evidence="3" type="ORF">RJ639_041186</name>
</gene>
<feature type="compositionally biased region" description="Low complexity" evidence="1">
    <location>
        <begin position="122"/>
        <end position="132"/>
    </location>
</feature>
<feature type="transmembrane region" description="Helical" evidence="2">
    <location>
        <begin position="321"/>
        <end position="337"/>
    </location>
</feature>
<feature type="transmembrane region" description="Helical" evidence="2">
    <location>
        <begin position="198"/>
        <end position="216"/>
    </location>
</feature>